<dbReference type="CDD" id="cd00715">
    <property type="entry name" value="GPATase_N"/>
    <property type="match status" value="1"/>
</dbReference>
<dbReference type="InterPro" id="IPR017932">
    <property type="entry name" value="GATase_2_dom"/>
</dbReference>
<dbReference type="NCBIfam" id="TIGR01134">
    <property type="entry name" value="purF"/>
    <property type="match status" value="1"/>
</dbReference>
<feature type="binding site" evidence="7 10">
    <location>
        <position position="296"/>
    </location>
    <ligand>
        <name>Mg(2+)</name>
        <dbReference type="ChEBI" id="CHEBI:18420"/>
    </ligand>
</feature>
<dbReference type="GO" id="GO:0000287">
    <property type="term" value="F:magnesium ion binding"/>
    <property type="evidence" value="ECO:0007669"/>
    <property type="project" value="UniProtKB-UniRule"/>
</dbReference>
<reference evidence="13" key="1">
    <citation type="submission" date="2020-10" db="EMBL/GenBank/DDBJ databases">
        <authorList>
            <person name="Gilroy R."/>
        </authorList>
    </citation>
    <scope>NUCLEOTIDE SEQUENCE</scope>
    <source>
        <strain evidence="13">ChiSjej4B22-9803</strain>
    </source>
</reference>
<evidence type="ECO:0000256" key="2">
    <source>
        <dbReference type="ARBA" id="ARBA00010138"/>
    </source>
</evidence>
<dbReference type="EMBL" id="DVND01000016">
    <property type="protein sequence ID" value="HIU47868.1"/>
    <property type="molecule type" value="Genomic_DNA"/>
</dbReference>
<feature type="binding site" evidence="7 11">
    <location>
        <position position="446"/>
    </location>
    <ligand>
        <name>[4Fe-4S] cluster</name>
        <dbReference type="ChEBI" id="CHEBI:49883"/>
    </ligand>
</feature>
<keyword evidence="6 7" id="KW-0315">Glutamine amidotransferase</keyword>
<reference evidence="13" key="2">
    <citation type="journal article" date="2021" name="PeerJ">
        <title>Extensive microbial diversity within the chicken gut microbiome revealed by metagenomics and culture.</title>
        <authorList>
            <person name="Gilroy R."/>
            <person name="Ravi A."/>
            <person name="Getino M."/>
            <person name="Pursley I."/>
            <person name="Horton D.L."/>
            <person name="Alikhan N.F."/>
            <person name="Baker D."/>
            <person name="Gharbi K."/>
            <person name="Hall N."/>
            <person name="Watson M."/>
            <person name="Adriaenssens E.M."/>
            <person name="Foster-Nyarko E."/>
            <person name="Jarju S."/>
            <person name="Secka A."/>
            <person name="Antonio M."/>
            <person name="Oren A."/>
            <person name="Chaudhuri R.R."/>
            <person name="La Ragione R."/>
            <person name="Hildebrand F."/>
            <person name="Pallen M.J."/>
        </authorList>
    </citation>
    <scope>NUCLEOTIDE SEQUENCE</scope>
    <source>
        <strain evidence="13">ChiSjej4B22-9803</strain>
    </source>
</reference>
<protein>
    <recommendedName>
        <fullName evidence="7">Amidophosphoribosyltransferase</fullName>
        <shortName evidence="7">ATase</shortName>
        <ecNumber evidence="7">2.4.2.14</ecNumber>
    </recommendedName>
    <alternativeName>
        <fullName evidence="7">Glutamine phosphoribosylpyrophosphate amidotransferase</fullName>
        <shortName evidence="7">GPATase</shortName>
    </alternativeName>
</protein>
<dbReference type="Gene3D" id="3.60.20.10">
    <property type="entry name" value="Glutamine Phosphoribosylpyrophosphate, subunit 1, domain 1"/>
    <property type="match status" value="1"/>
</dbReference>
<comment type="cofactor">
    <cofactor evidence="7 11">
        <name>[4Fe-4S] cluster</name>
        <dbReference type="ChEBI" id="CHEBI:49883"/>
    </cofactor>
    <text evidence="7 11">Binds 1 [4Fe-4S] cluster per subunit.</text>
</comment>
<dbReference type="Gene3D" id="3.40.50.2020">
    <property type="match status" value="1"/>
</dbReference>
<dbReference type="SUPFAM" id="SSF53271">
    <property type="entry name" value="PRTase-like"/>
    <property type="match status" value="1"/>
</dbReference>
<feature type="binding site" evidence="7 11">
    <location>
        <position position="249"/>
    </location>
    <ligand>
        <name>[4Fe-4S] cluster</name>
        <dbReference type="ChEBI" id="CHEBI:49883"/>
    </ligand>
</feature>
<dbReference type="InterPro" id="IPR029055">
    <property type="entry name" value="Ntn_hydrolases_N"/>
</dbReference>
<sequence length="460" mass="50245">MGLNEKLGEECGVFAIYDPAGDVAHSTYYALYALQHRGQESCGIAVNNNRDISQYKDMGLVNDVFSEEILERLPGTMAVGHVRYATTGESRRENAQPLVLRYVKGNLALAHNGNLVNSKELWQELSTTGAIFQTSTDTEAMAYMIARARLHTGSIERAVEDVIGRLKGSFSLIVMSAQKLIAARDPWGFRPLSIGRKGDAIVFASETCAFDSIGAEFIRDVKPGEIVVVQDGEMHSIDTYVGTQKSGFCVFEYLYFARPDSVIEGQMTHDSRKLAGAYLAKEHPVEADVVIGVPDSGVSAAMGYSEESGIPYGLGFVKNKYIGRTFIQPVQSMRENSVRIKLNVLKSTVEGKRVVMVDDSIVRGTTSKRIVSLLRKAGATEVHVRSSAPPFLFPCYFGTDVPSKENLIACNYSMEEICEIINADSVGFLSVEALDKIAPNAKCGFCKGCFTGEYPVDVEG</sequence>
<evidence type="ECO:0000313" key="14">
    <source>
        <dbReference type="Proteomes" id="UP000824111"/>
    </source>
</evidence>
<dbReference type="Pfam" id="PF00156">
    <property type="entry name" value="Pribosyltran"/>
    <property type="match status" value="1"/>
</dbReference>
<dbReference type="SUPFAM" id="SSF56235">
    <property type="entry name" value="N-terminal nucleophile aminohydrolases (Ntn hydrolases)"/>
    <property type="match status" value="1"/>
</dbReference>
<evidence type="ECO:0000256" key="8">
    <source>
        <dbReference type="PIRNR" id="PIRNR000485"/>
    </source>
</evidence>
<keyword evidence="7 11" id="KW-0408">Iron</keyword>
<name>A0A9D1LTL6_9FIRM</name>
<feature type="binding site" evidence="7 11">
    <location>
        <position position="395"/>
    </location>
    <ligand>
        <name>[4Fe-4S] cluster</name>
        <dbReference type="ChEBI" id="CHEBI:49883"/>
    </ligand>
</feature>
<dbReference type="GO" id="GO:0051539">
    <property type="term" value="F:4 iron, 4 sulfur cluster binding"/>
    <property type="evidence" value="ECO:0007669"/>
    <property type="project" value="UniProtKB-KW"/>
</dbReference>
<evidence type="ECO:0000256" key="10">
    <source>
        <dbReference type="PIRSR" id="PIRSR000485-2"/>
    </source>
</evidence>
<feature type="binding site" evidence="7 10">
    <location>
        <position position="359"/>
    </location>
    <ligand>
        <name>Mg(2+)</name>
        <dbReference type="ChEBI" id="CHEBI:18420"/>
    </ligand>
</feature>
<feature type="binding site" evidence="7 11">
    <location>
        <position position="449"/>
    </location>
    <ligand>
        <name>[4Fe-4S] cluster</name>
        <dbReference type="ChEBI" id="CHEBI:49883"/>
    </ligand>
</feature>
<gene>
    <name evidence="7" type="primary">purF</name>
    <name evidence="13" type="ORF">IAB04_00735</name>
</gene>
<keyword evidence="7 10" id="KW-0460">Magnesium</keyword>
<accession>A0A9D1LTL6</accession>
<keyword evidence="7" id="KW-0004">4Fe-4S</keyword>
<evidence type="ECO:0000259" key="12">
    <source>
        <dbReference type="PROSITE" id="PS51278"/>
    </source>
</evidence>
<dbReference type="AlphaFoldDB" id="A0A9D1LTL6"/>
<organism evidence="13 14">
    <name type="scientific">Candidatus Avimonoglobus intestinipullorum</name>
    <dbReference type="NCBI Taxonomy" id="2840699"/>
    <lineage>
        <taxon>Bacteria</taxon>
        <taxon>Bacillati</taxon>
        <taxon>Bacillota</taxon>
        <taxon>Clostridia</taxon>
        <taxon>Eubacteriales</taxon>
        <taxon>Candidatus Avimonoglobus</taxon>
    </lineage>
</organism>
<evidence type="ECO:0000256" key="7">
    <source>
        <dbReference type="HAMAP-Rule" id="MF_01931"/>
    </source>
</evidence>
<dbReference type="HAMAP" id="MF_01931">
    <property type="entry name" value="PurF"/>
    <property type="match status" value="1"/>
</dbReference>
<keyword evidence="4 7" id="KW-0808">Transferase</keyword>
<evidence type="ECO:0000256" key="1">
    <source>
        <dbReference type="ARBA" id="ARBA00005209"/>
    </source>
</evidence>
<proteinExistence type="inferred from homology"/>
<dbReference type="Pfam" id="PF13537">
    <property type="entry name" value="GATase_7"/>
    <property type="match status" value="1"/>
</dbReference>
<evidence type="ECO:0000256" key="6">
    <source>
        <dbReference type="ARBA" id="ARBA00022962"/>
    </source>
</evidence>
<evidence type="ECO:0000313" key="13">
    <source>
        <dbReference type="EMBL" id="HIU47868.1"/>
    </source>
</evidence>
<dbReference type="PROSITE" id="PS51278">
    <property type="entry name" value="GATASE_TYPE_2"/>
    <property type="match status" value="1"/>
</dbReference>
<dbReference type="GO" id="GO:0006189">
    <property type="term" value="P:'de novo' IMP biosynthetic process"/>
    <property type="evidence" value="ECO:0007669"/>
    <property type="project" value="UniProtKB-UniRule"/>
</dbReference>
<dbReference type="EC" id="2.4.2.14" evidence="7"/>
<dbReference type="GO" id="GO:0004044">
    <property type="term" value="F:amidophosphoribosyltransferase activity"/>
    <property type="evidence" value="ECO:0007669"/>
    <property type="project" value="UniProtKB-UniRule"/>
</dbReference>
<dbReference type="InterPro" id="IPR000836">
    <property type="entry name" value="PRTase_dom"/>
</dbReference>
<dbReference type="GO" id="GO:0009113">
    <property type="term" value="P:purine nucleobase biosynthetic process"/>
    <property type="evidence" value="ECO:0007669"/>
    <property type="project" value="UniProtKB-UniRule"/>
</dbReference>
<evidence type="ECO:0000256" key="11">
    <source>
        <dbReference type="PIRSR" id="PIRSR000485-3"/>
    </source>
</evidence>
<dbReference type="InterPro" id="IPR029057">
    <property type="entry name" value="PRTase-like"/>
</dbReference>
<dbReference type="InterPro" id="IPR005854">
    <property type="entry name" value="PurF"/>
</dbReference>
<evidence type="ECO:0000256" key="3">
    <source>
        <dbReference type="ARBA" id="ARBA00022676"/>
    </source>
</evidence>
<comment type="cofactor">
    <cofactor evidence="7 10">
        <name>Mg(2+)</name>
        <dbReference type="ChEBI" id="CHEBI:18420"/>
    </cofactor>
    <text evidence="7 10">Binds 1 Mg(2+) ion per subunit.</text>
</comment>
<comment type="pathway">
    <text evidence="1 7 8">Purine metabolism; IMP biosynthesis via de novo pathway; N(1)-(5-phospho-D-ribosyl)glycinamide from 5-phospho-alpha-D-ribose 1-diphosphate: step 1/2.</text>
</comment>
<comment type="function">
    <text evidence="7">Catalyzes the formation of phosphoribosylamine from phosphoribosylpyrophosphate (PRPP) and glutamine.</text>
</comment>
<dbReference type="InterPro" id="IPR035584">
    <property type="entry name" value="PurF_N"/>
</dbReference>
<evidence type="ECO:0000256" key="4">
    <source>
        <dbReference type="ARBA" id="ARBA00022679"/>
    </source>
</evidence>
<dbReference type="Proteomes" id="UP000824111">
    <property type="component" value="Unassembled WGS sequence"/>
</dbReference>
<dbReference type="CDD" id="cd06223">
    <property type="entry name" value="PRTases_typeI"/>
    <property type="match status" value="1"/>
</dbReference>
<keyword evidence="7 10" id="KW-0479">Metal-binding</keyword>
<feature type="domain" description="Glutamine amidotransferase type-2" evidence="12">
    <location>
        <begin position="11"/>
        <end position="232"/>
    </location>
</feature>
<dbReference type="PIRSF" id="PIRSF000485">
    <property type="entry name" value="Amd_phspho_trans"/>
    <property type="match status" value="1"/>
</dbReference>
<comment type="similarity">
    <text evidence="2 7 8">In the C-terminal section; belongs to the purine/pyrimidine phosphoribosyltransferase family.</text>
</comment>
<keyword evidence="3 7" id="KW-0328">Glycosyltransferase</keyword>
<evidence type="ECO:0000256" key="5">
    <source>
        <dbReference type="ARBA" id="ARBA00022755"/>
    </source>
</evidence>
<comment type="caution">
    <text evidence="13">The sequence shown here is derived from an EMBL/GenBank/DDBJ whole genome shotgun (WGS) entry which is preliminary data.</text>
</comment>
<feature type="active site" description="Nucleophile" evidence="7 9">
    <location>
        <position position="11"/>
    </location>
</feature>
<evidence type="ECO:0000256" key="9">
    <source>
        <dbReference type="PIRSR" id="PIRSR000485-1"/>
    </source>
</evidence>
<keyword evidence="5 7" id="KW-0658">Purine biosynthesis</keyword>
<keyword evidence="7 11" id="KW-0411">Iron-sulfur</keyword>
<comment type="catalytic activity">
    <reaction evidence="7 8">
        <text>5-phospho-beta-D-ribosylamine + L-glutamate + diphosphate = 5-phospho-alpha-D-ribose 1-diphosphate + L-glutamine + H2O</text>
        <dbReference type="Rhea" id="RHEA:14905"/>
        <dbReference type="ChEBI" id="CHEBI:15377"/>
        <dbReference type="ChEBI" id="CHEBI:29985"/>
        <dbReference type="ChEBI" id="CHEBI:33019"/>
        <dbReference type="ChEBI" id="CHEBI:58017"/>
        <dbReference type="ChEBI" id="CHEBI:58359"/>
        <dbReference type="ChEBI" id="CHEBI:58681"/>
        <dbReference type="EC" id="2.4.2.14"/>
    </reaction>
</comment>
<dbReference type="PANTHER" id="PTHR11907">
    <property type="entry name" value="AMIDOPHOSPHORIBOSYLTRANSFERASE"/>
    <property type="match status" value="1"/>
</dbReference>
<feature type="binding site" evidence="7 10">
    <location>
        <position position="358"/>
    </location>
    <ligand>
        <name>Mg(2+)</name>
        <dbReference type="ChEBI" id="CHEBI:18420"/>
    </ligand>
</feature>